<dbReference type="EMBL" id="KB445560">
    <property type="protein sequence ID" value="EMC93274.1"/>
    <property type="molecule type" value="Genomic_DNA"/>
</dbReference>
<dbReference type="HOGENOM" id="CLU_055875_0_0_1"/>
<dbReference type="eggNOG" id="ENOG502SXRQ">
    <property type="taxonomic scope" value="Eukaryota"/>
</dbReference>
<dbReference type="OMA" id="QYSQLRY"/>
<keyword evidence="3" id="KW-1185">Reference proteome</keyword>
<accession>M2N2S0</accession>
<dbReference type="GeneID" id="19114358"/>
<organism evidence="2 3">
    <name type="scientific">Baudoinia panamericana (strain UAMH 10762)</name>
    <name type="common">Angels' share fungus</name>
    <name type="synonym">Baudoinia compniacensis (strain UAMH 10762)</name>
    <dbReference type="NCBI Taxonomy" id="717646"/>
    <lineage>
        <taxon>Eukaryota</taxon>
        <taxon>Fungi</taxon>
        <taxon>Dikarya</taxon>
        <taxon>Ascomycota</taxon>
        <taxon>Pezizomycotina</taxon>
        <taxon>Dothideomycetes</taxon>
        <taxon>Dothideomycetidae</taxon>
        <taxon>Mycosphaerellales</taxon>
        <taxon>Teratosphaeriaceae</taxon>
        <taxon>Baudoinia</taxon>
    </lineage>
</organism>
<dbReference type="KEGG" id="bcom:BAUCODRAFT_43968"/>
<evidence type="ECO:0000313" key="2">
    <source>
        <dbReference type="EMBL" id="EMC93274.1"/>
    </source>
</evidence>
<feature type="domain" description="DUF6697" evidence="1">
    <location>
        <begin position="25"/>
        <end position="272"/>
    </location>
</feature>
<protein>
    <recommendedName>
        <fullName evidence="1">DUF6697 domain-containing protein</fullName>
    </recommendedName>
</protein>
<sequence>WEPLAVRLMPPTPIVELPSAKTISFSWEFLQDHLKGEHWSPAFYFVASGSGKLGSTKAYWMLEGEYEPFVPSAPGQHGAKMTPFFNGTYSERGQAPTEEDYKNTPVFIRRQGEAGYVYFGQYSQLRYSDKLDFDRVMETVPQKVREYWADLLTEPDRPEWITKALMEHYWPKPTYLGPIPTDSTVNTPTSEAPVNNANGVVLEKGVKKALEEHALELKVWEKDARMKVSKLTKQAVLKSFEGADADELPGLRLWWEYLQYVGYDQAFYEELV</sequence>
<feature type="non-terminal residue" evidence="2">
    <location>
        <position position="1"/>
    </location>
</feature>
<evidence type="ECO:0000259" key="1">
    <source>
        <dbReference type="Pfam" id="PF20411"/>
    </source>
</evidence>
<feature type="non-terminal residue" evidence="2">
    <location>
        <position position="272"/>
    </location>
</feature>
<dbReference type="Pfam" id="PF20411">
    <property type="entry name" value="DUF6697"/>
    <property type="match status" value="1"/>
</dbReference>
<gene>
    <name evidence="2" type="ORF">BAUCODRAFT_43968</name>
</gene>
<name>M2N2S0_BAUPA</name>
<dbReference type="OrthoDB" id="5427977at2759"/>
<dbReference type="InterPro" id="IPR046520">
    <property type="entry name" value="DUF6697"/>
</dbReference>
<evidence type="ECO:0000313" key="3">
    <source>
        <dbReference type="Proteomes" id="UP000011761"/>
    </source>
</evidence>
<proteinExistence type="predicted"/>
<dbReference type="RefSeq" id="XP_007679318.1">
    <property type="nucleotide sequence ID" value="XM_007681128.1"/>
</dbReference>
<dbReference type="AlphaFoldDB" id="M2N2S0"/>
<dbReference type="Proteomes" id="UP000011761">
    <property type="component" value="Unassembled WGS sequence"/>
</dbReference>
<reference evidence="2 3" key="1">
    <citation type="journal article" date="2012" name="PLoS Pathog.">
        <title>Diverse lifestyles and strategies of plant pathogenesis encoded in the genomes of eighteen Dothideomycetes fungi.</title>
        <authorList>
            <person name="Ohm R.A."/>
            <person name="Feau N."/>
            <person name="Henrissat B."/>
            <person name="Schoch C.L."/>
            <person name="Horwitz B.A."/>
            <person name="Barry K.W."/>
            <person name="Condon B.J."/>
            <person name="Copeland A.C."/>
            <person name="Dhillon B."/>
            <person name="Glaser F."/>
            <person name="Hesse C.N."/>
            <person name="Kosti I."/>
            <person name="LaButti K."/>
            <person name="Lindquist E.A."/>
            <person name="Lucas S."/>
            <person name="Salamov A.A."/>
            <person name="Bradshaw R.E."/>
            <person name="Ciuffetti L."/>
            <person name="Hamelin R.C."/>
            <person name="Kema G.H.J."/>
            <person name="Lawrence C."/>
            <person name="Scott J.A."/>
            <person name="Spatafora J.W."/>
            <person name="Turgeon B.G."/>
            <person name="de Wit P.J.G.M."/>
            <person name="Zhong S."/>
            <person name="Goodwin S.B."/>
            <person name="Grigoriev I.V."/>
        </authorList>
    </citation>
    <scope>NUCLEOTIDE SEQUENCE [LARGE SCALE GENOMIC DNA]</scope>
    <source>
        <strain evidence="2 3">UAMH 10762</strain>
    </source>
</reference>